<dbReference type="InterPro" id="IPR050194">
    <property type="entry name" value="Glycosyltransferase_grp1"/>
</dbReference>
<reference evidence="3 4" key="1">
    <citation type="submission" date="2019-04" db="EMBL/GenBank/DDBJ databases">
        <authorList>
            <person name="Embree M."/>
            <person name="Gaffney J.R."/>
        </authorList>
    </citation>
    <scope>NUCLEOTIDE SEQUENCE [LARGE SCALE GENOMIC DNA]</scope>
    <source>
        <strain evidence="3 4">JE7A12</strain>
    </source>
</reference>
<keyword evidence="3" id="KW-0808">Transferase</keyword>
<accession>A0A4P8XZ70</accession>
<evidence type="ECO:0000313" key="4">
    <source>
        <dbReference type="Proteomes" id="UP000301475"/>
    </source>
</evidence>
<evidence type="ECO:0000259" key="2">
    <source>
        <dbReference type="Pfam" id="PF13439"/>
    </source>
</evidence>
<dbReference type="CDD" id="cd03812">
    <property type="entry name" value="GT4_CapH-like"/>
    <property type="match status" value="1"/>
</dbReference>
<protein>
    <submittedName>
        <fullName evidence="3">Glycosyltransferase family 1 protein</fullName>
    </submittedName>
</protein>
<dbReference type="PANTHER" id="PTHR45947:SF3">
    <property type="entry name" value="SULFOQUINOVOSYL TRANSFERASE SQD2"/>
    <property type="match status" value="1"/>
</dbReference>
<name>A0A4P8XZ70_9FIRM</name>
<dbReference type="OrthoDB" id="9804196at2"/>
<organism evidence="3 4">
    <name type="scientific">Ruminococcus bovis</name>
    <dbReference type="NCBI Taxonomy" id="2564099"/>
    <lineage>
        <taxon>Bacteria</taxon>
        <taxon>Bacillati</taxon>
        <taxon>Bacillota</taxon>
        <taxon>Clostridia</taxon>
        <taxon>Eubacteriales</taxon>
        <taxon>Oscillospiraceae</taxon>
        <taxon>Ruminococcus</taxon>
    </lineage>
</organism>
<dbReference type="GO" id="GO:0016757">
    <property type="term" value="F:glycosyltransferase activity"/>
    <property type="evidence" value="ECO:0007669"/>
    <property type="project" value="TreeGrafter"/>
</dbReference>
<gene>
    <name evidence="3" type="ORF">E5Z56_01745</name>
</gene>
<dbReference type="InterPro" id="IPR028098">
    <property type="entry name" value="Glyco_trans_4-like_N"/>
</dbReference>
<dbReference type="AlphaFoldDB" id="A0A4P8XZ70"/>
<dbReference type="Pfam" id="PF00534">
    <property type="entry name" value="Glycos_transf_1"/>
    <property type="match status" value="1"/>
</dbReference>
<dbReference type="SUPFAM" id="SSF53756">
    <property type="entry name" value="UDP-Glycosyltransferase/glycogen phosphorylase"/>
    <property type="match status" value="1"/>
</dbReference>
<dbReference type="Pfam" id="PF13439">
    <property type="entry name" value="Glyco_transf_4"/>
    <property type="match status" value="1"/>
</dbReference>
<sequence length="367" mass="42407">MVRVLHVVTYMGRGGLETMLMNYYRNIDRSKVQFDFLCHRDFEADYDDEILALGGRIYRLPNLNPFSKTYLNALDSFFSEHKEYKIVHSHIDCMSAIPLKYAKKYGVPVTIAHSHNSNQPKDKNYPLKLIYKRNIHKYADYLFACSKNSGIWMFGNKFTDDIYVMNNAIDTKQYVYNEQIAKSVREKYNLGNNFVVGHVGRFNAQKNHNYLIDIFNELLKIEPSAKLVLVGDGDLKKNIKKKIYDLNISDSVVFTGIVPNVNEIAQCFDVFCFPSLFEGLSVAMVEMQATGVKSVISNTISKECIITDNVEMLPIDANPKIWADKLITFKGTYSKKNMLDSVEKANFDIEKNAMWLQEFYLNEYNKH</sequence>
<dbReference type="Gene3D" id="3.40.50.2000">
    <property type="entry name" value="Glycogen Phosphorylase B"/>
    <property type="match status" value="2"/>
</dbReference>
<dbReference type="EMBL" id="CP039381">
    <property type="protein sequence ID" value="QCT06168.1"/>
    <property type="molecule type" value="Genomic_DNA"/>
</dbReference>
<proteinExistence type="predicted"/>
<feature type="domain" description="Glycosyl transferase family 1" evidence="1">
    <location>
        <begin position="185"/>
        <end position="328"/>
    </location>
</feature>
<dbReference type="KEGG" id="ruj:E5Z56_01745"/>
<feature type="domain" description="Glycosyltransferase subfamily 4-like N-terminal" evidence="2">
    <location>
        <begin position="14"/>
        <end position="172"/>
    </location>
</feature>
<evidence type="ECO:0000313" key="3">
    <source>
        <dbReference type="EMBL" id="QCT06168.1"/>
    </source>
</evidence>
<evidence type="ECO:0000259" key="1">
    <source>
        <dbReference type="Pfam" id="PF00534"/>
    </source>
</evidence>
<keyword evidence="4" id="KW-1185">Reference proteome</keyword>
<dbReference type="InterPro" id="IPR001296">
    <property type="entry name" value="Glyco_trans_1"/>
</dbReference>
<dbReference type="Proteomes" id="UP000301475">
    <property type="component" value="Chromosome"/>
</dbReference>
<dbReference type="PANTHER" id="PTHR45947">
    <property type="entry name" value="SULFOQUINOVOSYL TRANSFERASE SQD2"/>
    <property type="match status" value="1"/>
</dbReference>